<feature type="transmembrane region" description="Helical" evidence="14">
    <location>
        <begin position="483"/>
        <end position="504"/>
    </location>
</feature>
<evidence type="ECO:0000256" key="4">
    <source>
        <dbReference type="ARBA" id="ARBA00022475"/>
    </source>
</evidence>
<keyword evidence="4" id="KW-1003">Cell membrane</keyword>
<feature type="transmembrane region" description="Helical" evidence="14">
    <location>
        <begin position="441"/>
        <end position="462"/>
    </location>
</feature>
<evidence type="ECO:0000256" key="14">
    <source>
        <dbReference type="SAM" id="Phobius"/>
    </source>
</evidence>
<evidence type="ECO:0000256" key="1">
    <source>
        <dbReference type="ARBA" id="ARBA00004651"/>
    </source>
</evidence>
<dbReference type="GO" id="GO:0005886">
    <property type="term" value="C:plasma membrane"/>
    <property type="evidence" value="ECO:0007669"/>
    <property type="project" value="UniProtKB-SubCell"/>
</dbReference>
<dbReference type="InterPro" id="IPR020067">
    <property type="entry name" value="Frizzled_dom"/>
</dbReference>
<dbReference type="GO" id="GO:0060070">
    <property type="term" value="P:canonical Wnt signaling pathway"/>
    <property type="evidence" value="ECO:0007669"/>
    <property type="project" value="TreeGrafter"/>
</dbReference>
<feature type="disulfide bond" evidence="13">
    <location>
        <begin position="41"/>
        <end position="102"/>
    </location>
</feature>
<keyword evidence="5 14" id="KW-0812">Transmembrane</keyword>
<dbReference type="PROSITE" id="PS50261">
    <property type="entry name" value="G_PROTEIN_RECEP_F2_4"/>
    <property type="match status" value="1"/>
</dbReference>
<evidence type="ECO:0000256" key="6">
    <source>
        <dbReference type="ARBA" id="ARBA00022989"/>
    </source>
</evidence>
<dbReference type="CDD" id="cd07458">
    <property type="entry name" value="CRD_FZ1_like"/>
    <property type="match status" value="1"/>
</dbReference>
<proteinExistence type="inferred from homology"/>
<accession>A0A1B6FSU1</accession>
<evidence type="ECO:0000256" key="3">
    <source>
        <dbReference type="ARBA" id="ARBA00022473"/>
    </source>
</evidence>
<feature type="domain" description="FZ" evidence="16">
    <location>
        <begin position="36"/>
        <end position="155"/>
    </location>
</feature>
<dbReference type="GO" id="GO:0035567">
    <property type="term" value="P:non-canonical Wnt signaling pathway"/>
    <property type="evidence" value="ECO:0007669"/>
    <property type="project" value="TreeGrafter"/>
</dbReference>
<evidence type="ECO:0000259" key="16">
    <source>
        <dbReference type="PROSITE" id="PS50038"/>
    </source>
</evidence>
<dbReference type="InterPro" id="IPR000539">
    <property type="entry name" value="Frizzled/Smoothened_7TM"/>
</dbReference>
<evidence type="ECO:0000256" key="15">
    <source>
        <dbReference type="SAM" id="SignalP"/>
    </source>
</evidence>
<feature type="transmembrane region" description="Helical" evidence="14">
    <location>
        <begin position="294"/>
        <end position="313"/>
    </location>
</feature>
<dbReference type="GO" id="GO:0017147">
    <property type="term" value="F:Wnt-protein binding"/>
    <property type="evidence" value="ECO:0007669"/>
    <property type="project" value="TreeGrafter"/>
</dbReference>
<dbReference type="FunFam" id="1.20.1070.10:FF:000029">
    <property type="entry name" value="Frizzled class receptor 2"/>
    <property type="match status" value="1"/>
</dbReference>
<keyword evidence="3" id="KW-0217">Developmental protein</keyword>
<dbReference type="InterPro" id="IPR017981">
    <property type="entry name" value="GPCR_2-like_7TM"/>
</dbReference>
<dbReference type="Pfam" id="PF01392">
    <property type="entry name" value="Fz"/>
    <property type="match status" value="1"/>
</dbReference>
<feature type="disulfide bond" evidence="13">
    <location>
        <begin position="116"/>
        <end position="140"/>
    </location>
</feature>
<evidence type="ECO:0000256" key="5">
    <source>
        <dbReference type="ARBA" id="ARBA00022692"/>
    </source>
</evidence>
<dbReference type="FunFam" id="1.10.2000.10:FF:000003">
    <property type="entry name" value="Frizzled class receptor 2"/>
    <property type="match status" value="1"/>
</dbReference>
<feature type="signal peptide" evidence="15">
    <location>
        <begin position="1"/>
        <end position="21"/>
    </location>
</feature>
<evidence type="ECO:0000256" key="8">
    <source>
        <dbReference type="ARBA" id="ARBA00023136"/>
    </source>
</evidence>
<keyword evidence="9 13" id="KW-1015">Disulfide bond</keyword>
<dbReference type="GO" id="GO:0042813">
    <property type="term" value="F:Wnt receptor activity"/>
    <property type="evidence" value="ECO:0007669"/>
    <property type="project" value="TreeGrafter"/>
</dbReference>
<comment type="caution">
    <text evidence="13">Lacks conserved residue(s) required for the propagation of feature annotation.</text>
</comment>
<reference evidence="19" key="1">
    <citation type="submission" date="2015-11" db="EMBL/GenBank/DDBJ databases">
        <title>De novo transcriptome assembly of four potential Pierce s Disease insect vectors from Arizona vineyards.</title>
        <authorList>
            <person name="Tassone E.E."/>
        </authorList>
    </citation>
    <scope>NUCLEOTIDE SEQUENCE</scope>
</reference>
<evidence type="ECO:0000259" key="17">
    <source>
        <dbReference type="PROSITE" id="PS50261"/>
    </source>
</evidence>
<comment type="similarity">
    <text evidence="2">Belongs to the G-protein coupled receptor Fz/Smo family.</text>
</comment>
<evidence type="ECO:0000256" key="13">
    <source>
        <dbReference type="PROSITE-ProRule" id="PRU00090"/>
    </source>
</evidence>
<evidence type="ECO:0000256" key="2">
    <source>
        <dbReference type="ARBA" id="ARBA00008077"/>
    </source>
</evidence>
<evidence type="ECO:0000256" key="7">
    <source>
        <dbReference type="ARBA" id="ARBA00023040"/>
    </source>
</evidence>
<sequence length="588" mass="66263">MGMFTGILQILIICKLGVCLSSQHGSSRISDRDSLPHHGRCEPITIPFCLDIKYNETIMPNLLNHQKQEDAGLEVHQFFPLVKVKCSHDLQFFLCSMYAPVCTILDRAIPPCRSLCLSARNGCEELMNKFGFPWPEDLECSKFPEAGGTDICVGENNTAGANSGSSKSNIGQTTHNTGIGYPSSVYGRVYNSRIPNDPKMPNFPHIPEGARDIGFACPVQFQVPKGMDYSLKVGDKIEKDCGAPCDGMFFTDDQRRFARIWVGVWSVLCCASCLFTVLTFMIDTDRFRYPERPIIFLSVCYLAVSVAYVIGFGSGDSIACRKPFPPPVNIPHLHMVSLITQGTKHELCTIVFMVLYFFSMASSIWWVVLTLTWFLAAGLKWGHEAIEANSQYFHLAAWAVPAVKTITILAMGEVEGDILTGVCYVGLWNVETLRSFVLAPLLVYLALGTVFLLAGFVSLFRIRTVMKHDGTKTDKLEKLMIRIGVFSVLYTVPALIVVACLFYEQGYFDHWMLTWHMDMCSRQNVYSIPCPLSRDVGRKPEFEVFMIKYLMCLIVGITSSFWIWSGKTFNSWKEFFHRIRGRRVEAYV</sequence>
<evidence type="ECO:0000313" key="18">
    <source>
        <dbReference type="EMBL" id="JAS38771.1"/>
    </source>
</evidence>
<dbReference type="Gene3D" id="1.20.1070.10">
    <property type="entry name" value="Rhodopsin 7-helix transmembrane proteins"/>
    <property type="match status" value="1"/>
</dbReference>
<keyword evidence="11" id="KW-0325">Glycoprotein</keyword>
<keyword evidence="10" id="KW-0675">Receptor</keyword>
<dbReference type="Pfam" id="PF01534">
    <property type="entry name" value="Frizzled"/>
    <property type="match status" value="1"/>
</dbReference>
<keyword evidence="7" id="KW-0297">G-protein coupled receptor</keyword>
<dbReference type="InterPro" id="IPR036790">
    <property type="entry name" value="Frizzled_dom_sf"/>
</dbReference>
<feature type="chain" id="PRO_5008583054" evidence="15">
    <location>
        <begin position="22"/>
        <end position="588"/>
    </location>
</feature>
<dbReference type="CDD" id="cd15034">
    <property type="entry name" value="7tmF_FZD1_2_7-like"/>
    <property type="match status" value="1"/>
</dbReference>
<dbReference type="SMART" id="SM00063">
    <property type="entry name" value="FRI"/>
    <property type="match status" value="1"/>
</dbReference>
<keyword evidence="8 14" id="KW-0472">Membrane</keyword>
<dbReference type="GO" id="GO:0004930">
    <property type="term" value="F:G protein-coupled receptor activity"/>
    <property type="evidence" value="ECO:0007669"/>
    <property type="project" value="UniProtKB-KW"/>
</dbReference>
<dbReference type="PANTHER" id="PTHR11309">
    <property type="entry name" value="FRIZZLED"/>
    <property type="match status" value="1"/>
</dbReference>
<keyword evidence="6 14" id="KW-1133">Transmembrane helix</keyword>
<feature type="transmembrane region" description="Helical" evidence="14">
    <location>
        <begin position="260"/>
        <end position="282"/>
    </location>
</feature>
<dbReference type="EMBL" id="GECZ01030998">
    <property type="protein sequence ID" value="JAS38771.1"/>
    <property type="molecule type" value="Transcribed_RNA"/>
</dbReference>
<comment type="subcellular location">
    <subcellularLocation>
        <location evidence="1">Cell membrane</location>
        <topology evidence="1">Multi-pass membrane protein</topology>
    </subcellularLocation>
</comment>
<dbReference type="PRINTS" id="PR00489">
    <property type="entry name" value="FRIZZLED"/>
</dbReference>
<evidence type="ECO:0000313" key="19">
    <source>
        <dbReference type="EMBL" id="JAS53260.1"/>
    </source>
</evidence>
<dbReference type="InterPro" id="IPR015526">
    <property type="entry name" value="Frizzled/SFRP"/>
</dbReference>
<gene>
    <name evidence="18" type="ORF">g.33202</name>
    <name evidence="19" type="ORF">g.33205</name>
</gene>
<feature type="domain" description="G-protein coupled receptors family 2 profile 2" evidence="17">
    <location>
        <begin position="258"/>
        <end position="571"/>
    </location>
</feature>
<evidence type="ECO:0000256" key="10">
    <source>
        <dbReference type="ARBA" id="ARBA00023170"/>
    </source>
</evidence>
<evidence type="ECO:0000256" key="12">
    <source>
        <dbReference type="ARBA" id="ARBA00023224"/>
    </source>
</evidence>
<evidence type="ECO:0000256" key="11">
    <source>
        <dbReference type="ARBA" id="ARBA00023180"/>
    </source>
</evidence>
<feature type="transmembrane region" description="Helical" evidence="14">
    <location>
        <begin position="350"/>
        <end position="379"/>
    </location>
</feature>
<dbReference type="PANTHER" id="PTHR11309:SF47">
    <property type="entry name" value="FRIZZLED"/>
    <property type="match status" value="1"/>
</dbReference>
<dbReference type="PROSITE" id="PS50038">
    <property type="entry name" value="FZ"/>
    <property type="match status" value="1"/>
</dbReference>
<dbReference type="Gene3D" id="1.10.2000.10">
    <property type="entry name" value="Frizzled cysteine-rich domain"/>
    <property type="match status" value="1"/>
</dbReference>
<dbReference type="SMART" id="SM01330">
    <property type="entry name" value="Frizzled"/>
    <property type="match status" value="1"/>
</dbReference>
<feature type="transmembrane region" description="Helical" evidence="14">
    <location>
        <begin position="546"/>
        <end position="564"/>
    </location>
</feature>
<dbReference type="AlphaFoldDB" id="A0A1B6FSU1"/>
<protein>
    <submittedName>
        <fullName evidence="19">Uncharacterized protein</fullName>
    </submittedName>
</protein>
<feature type="disulfide bond" evidence="13">
    <location>
        <begin position="49"/>
        <end position="95"/>
    </location>
</feature>
<dbReference type="SUPFAM" id="SSF63501">
    <property type="entry name" value="Frizzled cysteine-rich domain"/>
    <property type="match status" value="1"/>
</dbReference>
<evidence type="ECO:0000256" key="9">
    <source>
        <dbReference type="ARBA" id="ARBA00023157"/>
    </source>
</evidence>
<dbReference type="EMBL" id="GECZ01016509">
    <property type="protein sequence ID" value="JAS53260.1"/>
    <property type="molecule type" value="Transcribed_RNA"/>
</dbReference>
<organism evidence="19">
    <name type="scientific">Cuerna arida</name>
    <dbReference type="NCBI Taxonomy" id="1464854"/>
    <lineage>
        <taxon>Eukaryota</taxon>
        <taxon>Metazoa</taxon>
        <taxon>Ecdysozoa</taxon>
        <taxon>Arthropoda</taxon>
        <taxon>Hexapoda</taxon>
        <taxon>Insecta</taxon>
        <taxon>Pterygota</taxon>
        <taxon>Neoptera</taxon>
        <taxon>Paraneoptera</taxon>
        <taxon>Hemiptera</taxon>
        <taxon>Auchenorrhyncha</taxon>
        <taxon>Membracoidea</taxon>
        <taxon>Cicadellidae</taxon>
        <taxon>Cicadellinae</taxon>
        <taxon>Proconiini</taxon>
        <taxon>Cuerna</taxon>
    </lineage>
</organism>
<keyword evidence="12" id="KW-0807">Transducer</keyword>
<keyword evidence="15" id="KW-0732">Signal</keyword>
<name>A0A1B6FSU1_9HEMI</name>